<comment type="subcellular location">
    <subcellularLocation>
        <location evidence="1">Cytoplasm</location>
        <location evidence="1">Cytoskeleton</location>
    </subcellularLocation>
</comment>
<dbReference type="Proteomes" id="UP001165289">
    <property type="component" value="Unassembled WGS sequence"/>
</dbReference>
<keyword evidence="6" id="KW-0505">Motor protein</keyword>
<comment type="similarity">
    <text evidence="2">Belongs to the dynein light chain Tctex-type family.</text>
</comment>
<evidence type="ECO:0000256" key="7">
    <source>
        <dbReference type="ARBA" id="ARBA00023212"/>
    </source>
</evidence>
<reference evidence="8 9" key="1">
    <citation type="journal article" date="2023" name="BMC Biol.">
        <title>The compact genome of the sponge Oopsacas minuta (Hexactinellida) is lacking key metazoan core genes.</title>
        <authorList>
            <person name="Santini S."/>
            <person name="Schenkelaars Q."/>
            <person name="Jourda C."/>
            <person name="Duchesne M."/>
            <person name="Belahbib H."/>
            <person name="Rocher C."/>
            <person name="Selva M."/>
            <person name="Riesgo A."/>
            <person name="Vervoort M."/>
            <person name="Leys S.P."/>
            <person name="Kodjabachian L."/>
            <person name="Le Bivic A."/>
            <person name="Borchiellini C."/>
            <person name="Claverie J.M."/>
            <person name="Renard E."/>
        </authorList>
    </citation>
    <scope>NUCLEOTIDE SEQUENCE [LARGE SCALE GENOMIC DNA]</scope>
    <source>
        <strain evidence="8">SPO-2</strain>
    </source>
</reference>
<accession>A0AAV7JP36</accession>
<dbReference type="Pfam" id="PF03645">
    <property type="entry name" value="Tctex-1"/>
    <property type="match status" value="1"/>
</dbReference>
<evidence type="ECO:0000313" key="8">
    <source>
        <dbReference type="EMBL" id="KAI6650655.1"/>
    </source>
</evidence>
<dbReference type="InterPro" id="IPR005334">
    <property type="entry name" value="Tctex-1-like"/>
</dbReference>
<dbReference type="GO" id="GO:0007018">
    <property type="term" value="P:microtubule-based movement"/>
    <property type="evidence" value="ECO:0007669"/>
    <property type="project" value="TreeGrafter"/>
</dbReference>
<sequence length="133" mass="14972">MAYKVISFEWVPSVVRVEITMDDYQQSEESVFVADEVTQIIKETVDGVIGQSSYVHNRVNQWTSSIMEQCLAQLTKLGKPFKYIVTGVVMQKNGAGLHTASNCYWDNSTDGSCTIRWENKTMHVIVTIFGVAI</sequence>
<dbReference type="InterPro" id="IPR038586">
    <property type="entry name" value="Tctex-1-like_sf"/>
</dbReference>
<evidence type="ECO:0000313" key="9">
    <source>
        <dbReference type="Proteomes" id="UP001165289"/>
    </source>
</evidence>
<keyword evidence="3" id="KW-0963">Cytoplasm</keyword>
<dbReference type="GO" id="GO:0005737">
    <property type="term" value="C:cytoplasm"/>
    <property type="evidence" value="ECO:0007669"/>
    <property type="project" value="TreeGrafter"/>
</dbReference>
<evidence type="ECO:0000256" key="6">
    <source>
        <dbReference type="ARBA" id="ARBA00023175"/>
    </source>
</evidence>
<evidence type="ECO:0008006" key="10">
    <source>
        <dbReference type="Google" id="ProtNLM"/>
    </source>
</evidence>
<dbReference type="AlphaFoldDB" id="A0AAV7JP36"/>
<gene>
    <name evidence="8" type="ORF">LOD99_7705</name>
</gene>
<keyword evidence="4" id="KW-0493">Microtubule</keyword>
<keyword evidence="7" id="KW-0206">Cytoskeleton</keyword>
<dbReference type="GO" id="GO:0045505">
    <property type="term" value="F:dynein intermediate chain binding"/>
    <property type="evidence" value="ECO:0007669"/>
    <property type="project" value="TreeGrafter"/>
</dbReference>
<evidence type="ECO:0000256" key="3">
    <source>
        <dbReference type="ARBA" id="ARBA00022490"/>
    </source>
</evidence>
<dbReference type="GO" id="GO:0005868">
    <property type="term" value="C:cytoplasmic dynein complex"/>
    <property type="evidence" value="ECO:0007669"/>
    <property type="project" value="TreeGrafter"/>
</dbReference>
<keyword evidence="5" id="KW-0243">Dynein</keyword>
<organism evidence="8 9">
    <name type="scientific">Oopsacas minuta</name>
    <dbReference type="NCBI Taxonomy" id="111878"/>
    <lineage>
        <taxon>Eukaryota</taxon>
        <taxon>Metazoa</taxon>
        <taxon>Porifera</taxon>
        <taxon>Hexactinellida</taxon>
        <taxon>Hexasterophora</taxon>
        <taxon>Lyssacinosida</taxon>
        <taxon>Leucopsacidae</taxon>
        <taxon>Oopsacas</taxon>
    </lineage>
</organism>
<name>A0AAV7JP36_9METZ</name>
<dbReference type="PANTHER" id="PTHR21255:SF4">
    <property type="entry name" value="DYNEIN LIGHT CHAIN TCTEX-TYPE"/>
    <property type="match status" value="1"/>
</dbReference>
<evidence type="ECO:0000256" key="1">
    <source>
        <dbReference type="ARBA" id="ARBA00004245"/>
    </source>
</evidence>
<dbReference type="EMBL" id="JAKMXF010000310">
    <property type="protein sequence ID" value="KAI6650655.1"/>
    <property type="molecule type" value="Genomic_DNA"/>
</dbReference>
<dbReference type="Gene3D" id="3.30.1140.40">
    <property type="entry name" value="Tctex-1"/>
    <property type="match status" value="1"/>
</dbReference>
<comment type="caution">
    <text evidence="8">The sequence shown here is derived from an EMBL/GenBank/DDBJ whole genome shotgun (WGS) entry which is preliminary data.</text>
</comment>
<dbReference type="PANTHER" id="PTHR21255">
    <property type="entry name" value="T-COMPLEX-ASSOCIATED-TESTIS-EXPRESSED 1/ DYNEIN LIGHT CHAIN"/>
    <property type="match status" value="1"/>
</dbReference>
<dbReference type="FunFam" id="3.30.1140.40:FF:000001">
    <property type="entry name" value="Dynein light chain Tctex-type 1"/>
    <property type="match status" value="1"/>
</dbReference>
<protein>
    <recommendedName>
        <fullName evidence="10">Dynein light chain Tctex-type 1</fullName>
    </recommendedName>
</protein>
<evidence type="ECO:0000256" key="4">
    <source>
        <dbReference type="ARBA" id="ARBA00022701"/>
    </source>
</evidence>
<evidence type="ECO:0000256" key="5">
    <source>
        <dbReference type="ARBA" id="ARBA00023017"/>
    </source>
</evidence>
<evidence type="ECO:0000256" key="2">
    <source>
        <dbReference type="ARBA" id="ARBA00005361"/>
    </source>
</evidence>
<dbReference type="GO" id="GO:0005874">
    <property type="term" value="C:microtubule"/>
    <property type="evidence" value="ECO:0007669"/>
    <property type="project" value="UniProtKB-KW"/>
</dbReference>
<proteinExistence type="inferred from homology"/>
<keyword evidence="9" id="KW-1185">Reference proteome</keyword>